<keyword evidence="1" id="KW-0812">Transmembrane</keyword>
<comment type="caution">
    <text evidence="3">The sequence shown here is derived from an EMBL/GenBank/DDBJ whole genome shotgun (WGS) entry which is preliminary data.</text>
</comment>
<dbReference type="PANTHER" id="PTHR38695">
    <property type="entry name" value="AMINO ACID PERMEASE_ SLC12A DOMAIN-CONTAINING PROTEIN"/>
    <property type="match status" value="1"/>
</dbReference>
<feature type="transmembrane region" description="Helical" evidence="1">
    <location>
        <begin position="56"/>
        <end position="74"/>
    </location>
</feature>
<accession>A0AAN6GMP9</accession>
<dbReference type="Proteomes" id="UP001176517">
    <property type="component" value="Unassembled WGS sequence"/>
</dbReference>
<sequence>MSSSAFPHFELSLDSLKALYRRAPYSFNALSAFIASYLVNTAYVDYQKFMRIGRGGLLPYNVLGWAISLLMRPFTLSRQRMIDADGLPPPYKRDAALSSLPKRKGGRPQVYGLAPQRQLNQKSEKQKEYTSILNAHLDSLVSEHASAIQTGPSALEGGSVPALFSIDPARRSPLSYQYVSGTSHSEFAHIHGYDGSLHLTMSPADARLVITQGWGQLHSLSGIGYRGFWMPKFLRNWGPYPSSSNPGKGGRLPPTYTFIYSPRNEEEIETIKSLILAAAKFSAGIVV</sequence>
<protein>
    <recommendedName>
        <fullName evidence="2">Luciferase domain-containing protein</fullName>
    </recommendedName>
</protein>
<keyword evidence="1" id="KW-1133">Transmembrane helix</keyword>
<organism evidence="3 4">
    <name type="scientific">Tilletia horrida</name>
    <dbReference type="NCBI Taxonomy" id="155126"/>
    <lineage>
        <taxon>Eukaryota</taxon>
        <taxon>Fungi</taxon>
        <taxon>Dikarya</taxon>
        <taxon>Basidiomycota</taxon>
        <taxon>Ustilaginomycotina</taxon>
        <taxon>Exobasidiomycetes</taxon>
        <taxon>Tilletiales</taxon>
        <taxon>Tilletiaceae</taxon>
        <taxon>Tilletia</taxon>
    </lineage>
</organism>
<evidence type="ECO:0000313" key="4">
    <source>
        <dbReference type="Proteomes" id="UP001176517"/>
    </source>
</evidence>
<keyword evidence="1" id="KW-0472">Membrane</keyword>
<dbReference type="Pfam" id="PF17648">
    <property type="entry name" value="Luciferase"/>
    <property type="match status" value="1"/>
</dbReference>
<reference evidence="3" key="1">
    <citation type="journal article" date="2023" name="PhytoFront">
        <title>Draft Genome Resources of Seven Strains of Tilletia horrida, Causal Agent of Kernel Smut of Rice.</title>
        <authorList>
            <person name="Khanal S."/>
            <person name="Antony Babu S."/>
            <person name="Zhou X.G."/>
        </authorList>
    </citation>
    <scope>NUCLEOTIDE SEQUENCE</scope>
    <source>
        <strain evidence="3">TX6</strain>
    </source>
</reference>
<evidence type="ECO:0000259" key="2">
    <source>
        <dbReference type="Pfam" id="PF17648"/>
    </source>
</evidence>
<evidence type="ECO:0000256" key="1">
    <source>
        <dbReference type="SAM" id="Phobius"/>
    </source>
</evidence>
<dbReference type="PANTHER" id="PTHR38695:SF1">
    <property type="entry name" value="AMINO ACID PERMEASE_ SLC12A DOMAIN-CONTAINING PROTEIN"/>
    <property type="match status" value="1"/>
</dbReference>
<evidence type="ECO:0000313" key="3">
    <source>
        <dbReference type="EMBL" id="KAK0547904.1"/>
    </source>
</evidence>
<feature type="transmembrane region" description="Helical" evidence="1">
    <location>
        <begin position="25"/>
        <end position="44"/>
    </location>
</feature>
<dbReference type="InterPro" id="IPR048273">
    <property type="entry name" value="Luciferase"/>
</dbReference>
<dbReference type="InterPro" id="IPR040841">
    <property type="entry name" value="Luciferase_dom"/>
</dbReference>
<dbReference type="AlphaFoldDB" id="A0AAN6GMP9"/>
<feature type="domain" description="Luciferase" evidence="2">
    <location>
        <begin position="185"/>
        <end position="278"/>
    </location>
</feature>
<keyword evidence="4" id="KW-1185">Reference proteome</keyword>
<dbReference type="EMBL" id="JAPDMZ010000149">
    <property type="protein sequence ID" value="KAK0547904.1"/>
    <property type="molecule type" value="Genomic_DNA"/>
</dbReference>
<name>A0AAN6GMP9_9BASI</name>
<gene>
    <name evidence="3" type="ORF">OC846_004678</name>
</gene>
<proteinExistence type="predicted"/>